<feature type="region of interest" description="Disordered" evidence="3">
    <location>
        <begin position="1341"/>
        <end position="1363"/>
    </location>
</feature>
<feature type="compositionally biased region" description="Basic and acidic residues" evidence="3">
    <location>
        <begin position="987"/>
        <end position="1009"/>
    </location>
</feature>
<feature type="compositionally biased region" description="Basic and acidic residues" evidence="3">
    <location>
        <begin position="2069"/>
        <end position="2091"/>
    </location>
</feature>
<comment type="caution">
    <text evidence="5">The sequence shown here is derived from an EMBL/GenBank/DDBJ whole genome shotgun (WGS) entry which is preliminary data.</text>
</comment>
<gene>
    <name evidence="5" type="ORF">OJ253_744</name>
</gene>
<keyword evidence="2" id="KW-0813">Transport</keyword>
<feature type="region of interest" description="Disordered" evidence="3">
    <location>
        <begin position="1865"/>
        <end position="1976"/>
    </location>
</feature>
<dbReference type="EMBL" id="JAPCXC010000010">
    <property type="protein sequence ID" value="KAJ1611876.1"/>
    <property type="molecule type" value="Genomic_DNA"/>
</dbReference>
<dbReference type="Pfam" id="PF12624">
    <property type="entry name" value="VPS13_N"/>
    <property type="match status" value="1"/>
</dbReference>
<feature type="compositionally biased region" description="Low complexity" evidence="3">
    <location>
        <begin position="1874"/>
        <end position="1892"/>
    </location>
</feature>
<comment type="similarity">
    <text evidence="1">Belongs to the VPS13 family.</text>
</comment>
<evidence type="ECO:0000256" key="2">
    <source>
        <dbReference type="ARBA" id="ARBA00022448"/>
    </source>
</evidence>
<dbReference type="OrthoDB" id="428159at2759"/>
<protein>
    <submittedName>
        <fullName evidence="5">VPS13p-like protein</fullName>
    </submittedName>
</protein>
<dbReference type="PANTHER" id="PTHR16166:SF93">
    <property type="entry name" value="INTERMEMBRANE LIPID TRANSFER PROTEIN VPS13"/>
    <property type="match status" value="1"/>
</dbReference>
<dbReference type="Proteomes" id="UP001067231">
    <property type="component" value="Unassembled WGS sequence"/>
</dbReference>
<evidence type="ECO:0000256" key="1">
    <source>
        <dbReference type="ARBA" id="ARBA00006545"/>
    </source>
</evidence>
<feature type="compositionally biased region" description="Basic and acidic residues" evidence="3">
    <location>
        <begin position="1740"/>
        <end position="1749"/>
    </location>
</feature>
<proteinExistence type="inferred from homology"/>
<reference evidence="5" key="1">
    <citation type="submission" date="2022-10" db="EMBL/GenBank/DDBJ databases">
        <title>Adaptive evolution leads to modifications in subtelomeric GC content in a zoonotic Cryptosporidium species.</title>
        <authorList>
            <person name="Li J."/>
            <person name="Feng Y."/>
            <person name="Xiao L."/>
        </authorList>
    </citation>
    <scope>NUCLEOTIDE SEQUENCE</scope>
    <source>
        <strain evidence="5">33844</strain>
    </source>
</reference>
<feature type="region of interest" description="Disordered" evidence="3">
    <location>
        <begin position="985"/>
        <end position="1009"/>
    </location>
</feature>
<feature type="region of interest" description="Disordered" evidence="3">
    <location>
        <begin position="2050"/>
        <end position="2091"/>
    </location>
</feature>
<dbReference type="PANTHER" id="PTHR16166">
    <property type="entry name" value="VACUOLAR PROTEIN SORTING-ASSOCIATED PROTEIN VPS13"/>
    <property type="match status" value="1"/>
</dbReference>
<dbReference type="GO" id="GO:0006623">
    <property type="term" value="P:protein targeting to vacuole"/>
    <property type="evidence" value="ECO:0007669"/>
    <property type="project" value="TreeGrafter"/>
</dbReference>
<accession>A0A9D5DI66</accession>
<dbReference type="GO" id="GO:0045053">
    <property type="term" value="P:protein retention in Golgi apparatus"/>
    <property type="evidence" value="ECO:0007669"/>
    <property type="project" value="TreeGrafter"/>
</dbReference>
<dbReference type="InterPro" id="IPR026854">
    <property type="entry name" value="VPS13_N"/>
</dbReference>
<feature type="region of interest" description="Disordered" evidence="3">
    <location>
        <begin position="909"/>
        <end position="935"/>
    </location>
</feature>
<sequence>MRRAVSRVAGFVSKWATAFIGKYLENVSEDSFELGLSSGRLQLRNVRIKEGFLEQLRLPIRLKHGCIETINISIPYSNILRPGSSSPLVVEIDDVNLSASFMDESEFDSERIENLVISERLRLIEHWNIQFMAELAEDEYFTVRGTRGKGESKPFLSRIVSVLIQDVRLKFRRVHIRLDDSTSKVLNCGLVLDSLEVRSIPNLSQILVDPNLVGPSSLPAEPAGLGPDQIHGYEEHLGLVKAIFGTRSDCSDEKLFEPFFQKKDSSDFSYRILDLDGLSMYVRNGAAEEEASAREIPKDLGQVVHPFCCKLLLRQRRDLFSMSKMPLYTVYGVLEEIYVTISEQIIAYCGRILGRIQAFNKQIDLGKVSLERRFLYRPSVPIIGNTRLWWKYAIGCVIRDRRADISAISGSHRFPRSAYSSSVYVLLQEDFTEAKISMYCKEYTLEFNRYFQERMTFDSIGPYFDGDHFNDLLLAFSRQFSEYYILRIPFSRFVSLHTSLVHQWVGKRLEIHSFRRTTQADSHGSGSWVQWLFNLHRISSVPLHYGEDVFFDAQEADDEHDPAEDDVAAGEVDSAGGCHENASVEFDESFVACQTDEDPQFFDCVSDHSGEEGGPGSPSLDRLQLSESSPAVRLFGSISSETPFMAFRVLLRETKLEAILVNGDSGDATKSALVGIMKNFGLEFIQSDSRISLLSVLQEFTLDYLSPGREGFHVIYEDESLVEDDKMWFTFYYLSKKSPICDVQGSSRRRTSLSLNSDFSIDRSIPNRVDVSFSEGSRTTIRINVEKCYVIFYSNVISALVHVINKYKSISRGGVEGPKQRPRGNRESHAVGVESGSTDLDVQEGDAFLQNSGLVDVDIQIETPILVFCHRTYPGLDGVIYNVISFGKISISNNDSYILRGCEVEESSVDLSGPSARPDSTSLDLQSLGKGGGGGPREVQVSPYYRYVLSEKSTYWFKCVQSLCYYIRVEEIYLSLYSDVQYGPSRPYRDDQRPRNRVSESGEVEVRTEKRTPRLPKGVEMLNSYRLFRIDCIDIKLNLLLYKKYNMLDETWMKYVKLFGVLTQLGPFSEELFEERSFMSLVLSTNSVCLDSRPNGGGSVGEIQLGDVLRNVYSSIQVNSVTSNFDPRVYQSIYQNILQWMDESCLGEYFNLGRKLTREKEFRMFKLGLNVQLFWYLRLNSVSFDLVSGDGSWMNAGMTDVLVLSFIHDHYRLVNLSISQLFLDHLSRPKAAGGPGTQQQEGSPHAPEVQRTPLFSLGSSCSFVRLKTPQYHFIEEFHLVGAEDRRPRPPGRPRPARSQNSFVQIKVEIGSASVYLRPLVLQELICLFARTASPYLGSVAETGSKRDQSPSLGSGQDQEIGVRASGGSRRYSISARVCGFELVAFQRDCEFFRLAFENTVSVCDQDTRREIAIQMSRMEAYNTAGGREVCFFRMDKASSDSAFMEMKMISHQRAQDVEDLIHGRLSKMISCSELLLEAREITFVLFLDAFLHDIYYFSYLVENIQNYISHLEQERGPAGPATALPEPSVPLRSMTFMSSRLIVPSGPFEDADPAGTSVEMLVELFSFNNKCLIRLSSPSSMVYLYAFRMQNVGLRSIRGLGLDPDHSSSCAPFGRVPDLNFHLRRYSARDGLVSSFDMSCFVESRSQELELELSPEVLALLVRVFSENLVNLGPGLHHVPEGGQTGLSQEALPEALLAPADPAQVRREDGGPEASGIGGLGGAGSPAKQLRQRQSSPGQGRHDRDRDQPRFWSWLESGGFPGQNEGGEPLHQQVPAGSGLHLEPLARVRLAGQREWLLPVLYPGADRGERRGGSHEGQPPPEGPGAPWGGPRVGVSLRGAPLLHRVQQGGVLGAIPWQLLQRAPAGRGGGSGAVRGAVPSGEPGAPAERGGPVLQLLQGPPRDRQRAEAEDELFQLEHAPCLGSMSGSTATPEQAGPRDQTSTGEGEESRGGGEQMESSGDSAGHGRDLRSGVPLEGGLSGRGLGVELERLPCGLQAWVPDGRLWEVRDLGWPGVPGHRQQASLSPRGGAIRRSGGDVEVLGQALPGVQERGQEQEPVWQLREGGGGCEGRRGPERERDHADLETRLSELD</sequence>
<feature type="region of interest" description="Disordered" evidence="3">
    <location>
        <begin position="813"/>
        <end position="836"/>
    </location>
</feature>
<feature type="region of interest" description="Disordered" evidence="3">
    <location>
        <begin position="1704"/>
        <end position="1776"/>
    </location>
</feature>
<evidence type="ECO:0000313" key="5">
    <source>
        <dbReference type="EMBL" id="KAJ1611876.1"/>
    </source>
</evidence>
<name>A0A9D5DI66_9CRYT</name>
<feature type="region of interest" description="Disordered" evidence="3">
    <location>
        <begin position="1807"/>
        <end position="1833"/>
    </location>
</feature>
<organism evidence="5">
    <name type="scientific">Cryptosporidium canis</name>
    <dbReference type="NCBI Taxonomy" id="195482"/>
    <lineage>
        <taxon>Eukaryota</taxon>
        <taxon>Sar</taxon>
        <taxon>Alveolata</taxon>
        <taxon>Apicomplexa</taxon>
        <taxon>Conoidasida</taxon>
        <taxon>Coccidia</taxon>
        <taxon>Eucoccidiorida</taxon>
        <taxon>Eimeriorina</taxon>
        <taxon>Cryptosporidiidae</taxon>
        <taxon>Cryptosporidium</taxon>
    </lineage>
</organism>
<feature type="domain" description="Chorein N-terminal" evidence="4">
    <location>
        <begin position="17"/>
        <end position="405"/>
    </location>
</feature>
<evidence type="ECO:0000256" key="3">
    <source>
        <dbReference type="SAM" id="MobiDB-lite"/>
    </source>
</evidence>
<dbReference type="InterPro" id="IPR026847">
    <property type="entry name" value="VPS13"/>
</dbReference>
<evidence type="ECO:0000259" key="4">
    <source>
        <dbReference type="Pfam" id="PF12624"/>
    </source>
</evidence>